<keyword evidence="2" id="KW-0812">Transmembrane</keyword>
<reference evidence="4" key="1">
    <citation type="journal article" date="2019" name="Int. J. Syst. Evol. Microbiol.">
        <title>The Global Catalogue of Microorganisms (GCM) 10K type strain sequencing project: providing services to taxonomists for standard genome sequencing and annotation.</title>
        <authorList>
            <consortium name="The Broad Institute Genomics Platform"/>
            <consortium name="The Broad Institute Genome Sequencing Center for Infectious Disease"/>
            <person name="Wu L."/>
            <person name="Ma J."/>
        </authorList>
    </citation>
    <scope>NUCLEOTIDE SEQUENCE [LARGE SCALE GENOMIC DNA]</scope>
    <source>
        <strain evidence="4">KCTC 42211</strain>
    </source>
</reference>
<evidence type="ECO:0000313" key="3">
    <source>
        <dbReference type="EMBL" id="MFC3659009.1"/>
    </source>
</evidence>
<name>A0ABV7UQV2_9GAMM</name>
<proteinExistence type="predicted"/>
<dbReference type="RefSeq" id="WP_386705969.1">
    <property type="nucleotide sequence ID" value="NZ_JBHRYF010000001.1"/>
</dbReference>
<keyword evidence="2" id="KW-0472">Membrane</keyword>
<evidence type="ECO:0008006" key="5">
    <source>
        <dbReference type="Google" id="ProtNLM"/>
    </source>
</evidence>
<evidence type="ECO:0000313" key="4">
    <source>
        <dbReference type="Proteomes" id="UP001595724"/>
    </source>
</evidence>
<sequence>MDEILSLLFNPDFQFGVIAGISLSAVSCVVFLALIGVVDEHHDRRRAEVLDQVEHHQRTMEAIRYGEPRAPMHAPEAANDATLDLREAYRRPQGRRAEMRSGPR</sequence>
<gene>
    <name evidence="3" type="ORF">ACFOM9_02815</name>
</gene>
<dbReference type="EMBL" id="JBHRYF010000001">
    <property type="protein sequence ID" value="MFC3659009.1"/>
    <property type="molecule type" value="Genomic_DNA"/>
</dbReference>
<feature type="compositionally biased region" description="Basic and acidic residues" evidence="1">
    <location>
        <begin position="83"/>
        <end position="104"/>
    </location>
</feature>
<feature type="region of interest" description="Disordered" evidence="1">
    <location>
        <begin position="65"/>
        <end position="104"/>
    </location>
</feature>
<organism evidence="3 4">
    <name type="scientific">Luteimonas notoginsengisoli</name>
    <dbReference type="NCBI Taxonomy" id="1578200"/>
    <lineage>
        <taxon>Bacteria</taxon>
        <taxon>Pseudomonadati</taxon>
        <taxon>Pseudomonadota</taxon>
        <taxon>Gammaproteobacteria</taxon>
        <taxon>Lysobacterales</taxon>
        <taxon>Lysobacteraceae</taxon>
        <taxon>Luteimonas</taxon>
    </lineage>
</organism>
<protein>
    <recommendedName>
        <fullName evidence="5">LapA family protein</fullName>
    </recommendedName>
</protein>
<keyword evidence="2" id="KW-1133">Transmembrane helix</keyword>
<evidence type="ECO:0000256" key="2">
    <source>
        <dbReference type="SAM" id="Phobius"/>
    </source>
</evidence>
<feature type="transmembrane region" description="Helical" evidence="2">
    <location>
        <begin position="15"/>
        <end position="38"/>
    </location>
</feature>
<comment type="caution">
    <text evidence="3">The sequence shown here is derived from an EMBL/GenBank/DDBJ whole genome shotgun (WGS) entry which is preliminary data.</text>
</comment>
<keyword evidence="4" id="KW-1185">Reference proteome</keyword>
<accession>A0ABV7UQV2</accession>
<evidence type="ECO:0000256" key="1">
    <source>
        <dbReference type="SAM" id="MobiDB-lite"/>
    </source>
</evidence>
<dbReference type="Proteomes" id="UP001595724">
    <property type="component" value="Unassembled WGS sequence"/>
</dbReference>